<evidence type="ECO:0000313" key="2">
    <source>
        <dbReference type="EMBL" id="MBP2371261.1"/>
    </source>
</evidence>
<feature type="region of interest" description="Disordered" evidence="1">
    <location>
        <begin position="14"/>
        <end position="46"/>
    </location>
</feature>
<evidence type="ECO:0000313" key="3">
    <source>
        <dbReference type="Proteomes" id="UP001519295"/>
    </source>
</evidence>
<accession>A0ABS4W5J6</accession>
<comment type="caution">
    <text evidence="2">The sequence shown here is derived from an EMBL/GenBank/DDBJ whole genome shotgun (WGS) entry which is preliminary data.</text>
</comment>
<dbReference type="EMBL" id="JAGINU010000002">
    <property type="protein sequence ID" value="MBP2371261.1"/>
    <property type="molecule type" value="Genomic_DNA"/>
</dbReference>
<gene>
    <name evidence="2" type="ORF">JOF36_007034</name>
</gene>
<organism evidence="2 3">
    <name type="scientific">Pseudonocardia parietis</name>
    <dbReference type="NCBI Taxonomy" id="570936"/>
    <lineage>
        <taxon>Bacteria</taxon>
        <taxon>Bacillati</taxon>
        <taxon>Actinomycetota</taxon>
        <taxon>Actinomycetes</taxon>
        <taxon>Pseudonocardiales</taxon>
        <taxon>Pseudonocardiaceae</taxon>
        <taxon>Pseudonocardia</taxon>
    </lineage>
</organism>
<keyword evidence="3" id="KW-1185">Reference proteome</keyword>
<proteinExistence type="predicted"/>
<evidence type="ECO:0000256" key="1">
    <source>
        <dbReference type="SAM" id="MobiDB-lite"/>
    </source>
</evidence>
<name>A0ABS4W5J6_9PSEU</name>
<reference evidence="2 3" key="1">
    <citation type="submission" date="2021-03" db="EMBL/GenBank/DDBJ databases">
        <title>Sequencing the genomes of 1000 actinobacteria strains.</title>
        <authorList>
            <person name="Klenk H.-P."/>
        </authorList>
    </citation>
    <scope>NUCLEOTIDE SEQUENCE [LARGE SCALE GENOMIC DNA]</scope>
    <source>
        <strain evidence="2 3">DSM 45256</strain>
    </source>
</reference>
<sequence>MLAGDSSRRHVSAAVGAALAPGSRPAASDCGSHAHQRGRGVVSSPAELIPRCGHSVSATSTYRLPQTGHADYGQARQAHGDARLSLPAFPESGVICDRRAGRDDDYPGHELHVLGFDFRRAPVRRRDRRDRRDGVQMCGLVPLVGKAARKSMARTIRQRNRGRRTNLGFRGPATVVDPRRARLDQLRRALLQVRVDEFPRTADQSIPREIDGAKSTNGCRAKWKRVGGSPRLPAADRPIANTFEYAHASHLFAIAI</sequence>
<protein>
    <submittedName>
        <fullName evidence="2">Uncharacterized protein</fullName>
    </submittedName>
</protein>
<dbReference type="Proteomes" id="UP001519295">
    <property type="component" value="Unassembled WGS sequence"/>
</dbReference>